<dbReference type="PROSITE" id="PS50109">
    <property type="entry name" value="HIS_KIN"/>
    <property type="match status" value="1"/>
</dbReference>
<dbReference type="SUPFAM" id="SSF52172">
    <property type="entry name" value="CheY-like"/>
    <property type="match status" value="1"/>
</dbReference>
<feature type="domain" description="Histidine kinase" evidence="5">
    <location>
        <begin position="287"/>
        <end position="501"/>
    </location>
</feature>
<dbReference type="InterPro" id="IPR036890">
    <property type="entry name" value="HATPase_C_sf"/>
</dbReference>
<dbReference type="InterPro" id="IPR005467">
    <property type="entry name" value="His_kinase_dom"/>
</dbReference>
<dbReference type="InterPro" id="IPR035965">
    <property type="entry name" value="PAS-like_dom_sf"/>
</dbReference>
<evidence type="ECO:0000259" key="7">
    <source>
        <dbReference type="PROSITE" id="PS50112"/>
    </source>
</evidence>
<dbReference type="SMART" id="SM00388">
    <property type="entry name" value="HisKA"/>
    <property type="match status" value="1"/>
</dbReference>
<gene>
    <name evidence="9" type="ORF">NX02_08585</name>
</gene>
<dbReference type="eggNOG" id="COG2202">
    <property type="taxonomic scope" value="Bacteria"/>
</dbReference>
<dbReference type="PROSITE" id="PS50110">
    <property type="entry name" value="RESPONSE_REGULATORY"/>
    <property type="match status" value="1"/>
</dbReference>
<dbReference type="eggNOG" id="COG4191">
    <property type="taxonomic scope" value="Bacteria"/>
</dbReference>
<sequence length="635" mass="69171">MADGAQPQTDLAEQRFGLLVNAITDYAIYMLDPAGIIASWNPGAQRFKGYEAGEVVGRHFEMFFTEEDRAAAAPARALATAAAEGRFEVEGWRMRKDGTRFWANAVLDAIRADDGALLGFAKVTRDITDRRAAGRALYQSEQRFRLLVQGVRDYAIYMLDAEGRITNWNAGAEAIKGYRAEEVVGSLFSRFYTEEDRAAGEPARALATALSEGKYETEAWRVRKDGTRFFAHVIIDPILDDEGRFAGFAKITRDITERREAQEALEQARISLFQAQKLQALGELTGGIAHDFNNLMTVIRGSAELLSTVDLPATKRQRYLDAIMETVDRASDLTGHLLAFGRRQSLNPRRIDLNLRLDALGEVLSRTLDPRIAVRLDLADGLWAIDVDDAQLETALLNAAFNARDAMPEGGVLTLATANRPGDDGIGDNVSLSISDTGSGMSPDVLARAFEPFFTTKAIGKGTGLGLSQIHGFAAQSGGRAEIDSQAGIGTTVRLILPRSTGRTSEIATSGDERQLLPAGRHILIVEDNDQVRDFAADLLEHMGFRTTRASNGEDGWEQMQSTRPDLLFSDIVMPGLGGIALARMARHHWPNLPILLATGYSAEIAGGNADGFDILAKPYSRETLSRALAGVLTP</sequence>
<dbReference type="Pfam" id="PF13426">
    <property type="entry name" value="PAS_9"/>
    <property type="match status" value="2"/>
</dbReference>
<dbReference type="NCBIfam" id="TIGR00229">
    <property type="entry name" value="sensory_box"/>
    <property type="match status" value="2"/>
</dbReference>
<dbReference type="InterPro" id="IPR011006">
    <property type="entry name" value="CheY-like_superfamily"/>
</dbReference>
<dbReference type="InterPro" id="IPR003661">
    <property type="entry name" value="HisK_dim/P_dom"/>
</dbReference>
<reference evidence="9 10" key="1">
    <citation type="submission" date="2013-07" db="EMBL/GenBank/DDBJ databases">
        <title>Completed genome of Sphingomonas sanxanigenens NX02.</title>
        <authorList>
            <person name="Ma T."/>
            <person name="Huang H."/>
            <person name="Wu M."/>
            <person name="Li X."/>
            <person name="Li G."/>
        </authorList>
    </citation>
    <scope>NUCLEOTIDE SEQUENCE [LARGE SCALE GENOMIC DNA]</scope>
    <source>
        <strain evidence="9 10">NX02</strain>
    </source>
</reference>
<dbReference type="SUPFAM" id="SSF47384">
    <property type="entry name" value="Homodimeric domain of signal transducing histidine kinase"/>
    <property type="match status" value="1"/>
</dbReference>
<dbReference type="InterPro" id="IPR004358">
    <property type="entry name" value="Sig_transdc_His_kin-like_C"/>
</dbReference>
<feature type="domain" description="PAC" evidence="8">
    <location>
        <begin position="215"/>
        <end position="267"/>
    </location>
</feature>
<dbReference type="Pfam" id="PF02518">
    <property type="entry name" value="HATPase_c"/>
    <property type="match status" value="1"/>
</dbReference>
<dbReference type="CDD" id="cd00082">
    <property type="entry name" value="HisKA"/>
    <property type="match status" value="1"/>
</dbReference>
<dbReference type="Gene3D" id="3.40.50.2300">
    <property type="match status" value="1"/>
</dbReference>
<dbReference type="PROSITE" id="PS50112">
    <property type="entry name" value="PAS"/>
    <property type="match status" value="2"/>
</dbReference>
<dbReference type="SMART" id="SM00448">
    <property type="entry name" value="REC"/>
    <property type="match status" value="1"/>
</dbReference>
<keyword evidence="10" id="KW-1185">Reference proteome</keyword>
<dbReference type="PANTHER" id="PTHR43065">
    <property type="entry name" value="SENSOR HISTIDINE KINASE"/>
    <property type="match status" value="1"/>
</dbReference>
<feature type="domain" description="PAS" evidence="7">
    <location>
        <begin position="12"/>
        <end position="85"/>
    </location>
</feature>
<evidence type="ECO:0000259" key="6">
    <source>
        <dbReference type="PROSITE" id="PS50110"/>
    </source>
</evidence>
<feature type="domain" description="PAS" evidence="7">
    <location>
        <begin position="140"/>
        <end position="213"/>
    </location>
</feature>
<dbReference type="SMART" id="SM00091">
    <property type="entry name" value="PAS"/>
    <property type="match status" value="2"/>
</dbReference>
<keyword evidence="3 4" id="KW-0597">Phosphoprotein</keyword>
<evidence type="ECO:0000256" key="1">
    <source>
        <dbReference type="ARBA" id="ARBA00000085"/>
    </source>
</evidence>
<protein>
    <recommendedName>
        <fullName evidence="2">histidine kinase</fullName>
        <ecNumber evidence="2">2.7.13.3</ecNumber>
    </recommendedName>
</protein>
<accession>W0ACP0</accession>
<comment type="catalytic activity">
    <reaction evidence="1">
        <text>ATP + protein L-histidine = ADP + protein N-phospho-L-histidine.</text>
        <dbReference type="EC" id="2.7.13.3"/>
    </reaction>
</comment>
<dbReference type="InterPro" id="IPR003594">
    <property type="entry name" value="HATPase_dom"/>
</dbReference>
<dbReference type="EMBL" id="CP006644">
    <property type="protein sequence ID" value="AHE53440.1"/>
    <property type="molecule type" value="Genomic_DNA"/>
</dbReference>
<dbReference type="SMART" id="SM00387">
    <property type="entry name" value="HATPase_c"/>
    <property type="match status" value="1"/>
</dbReference>
<dbReference type="GO" id="GO:0000155">
    <property type="term" value="F:phosphorelay sensor kinase activity"/>
    <property type="evidence" value="ECO:0007669"/>
    <property type="project" value="InterPro"/>
</dbReference>
<dbReference type="Pfam" id="PF00072">
    <property type="entry name" value="Response_reg"/>
    <property type="match status" value="1"/>
</dbReference>
<dbReference type="KEGG" id="ssan:NX02_08585"/>
<dbReference type="PRINTS" id="PR00344">
    <property type="entry name" value="BCTRLSENSOR"/>
</dbReference>
<dbReference type="EC" id="2.7.13.3" evidence="2"/>
<dbReference type="PATRIC" id="fig|1123269.5.peg.1683"/>
<dbReference type="SUPFAM" id="SSF55874">
    <property type="entry name" value="ATPase domain of HSP90 chaperone/DNA topoisomerase II/histidine kinase"/>
    <property type="match status" value="1"/>
</dbReference>
<feature type="modified residue" description="4-aspartylphosphate" evidence="4">
    <location>
        <position position="571"/>
    </location>
</feature>
<dbReference type="InterPro" id="IPR001610">
    <property type="entry name" value="PAC"/>
</dbReference>
<dbReference type="OrthoDB" id="9796100at2"/>
<dbReference type="RefSeq" id="WP_025291698.1">
    <property type="nucleotide sequence ID" value="NZ_CP006644.1"/>
</dbReference>
<evidence type="ECO:0000256" key="2">
    <source>
        <dbReference type="ARBA" id="ARBA00012438"/>
    </source>
</evidence>
<dbReference type="PANTHER" id="PTHR43065:SF49">
    <property type="entry name" value="HISTIDINE KINASE"/>
    <property type="match status" value="1"/>
</dbReference>
<dbReference type="InterPro" id="IPR036097">
    <property type="entry name" value="HisK_dim/P_sf"/>
</dbReference>
<evidence type="ECO:0000256" key="3">
    <source>
        <dbReference type="ARBA" id="ARBA00022553"/>
    </source>
</evidence>
<feature type="domain" description="Response regulatory" evidence="6">
    <location>
        <begin position="522"/>
        <end position="633"/>
    </location>
</feature>
<evidence type="ECO:0000256" key="4">
    <source>
        <dbReference type="PROSITE-ProRule" id="PRU00169"/>
    </source>
</evidence>
<dbReference type="Gene3D" id="3.30.450.20">
    <property type="entry name" value="PAS domain"/>
    <property type="match status" value="2"/>
</dbReference>
<dbReference type="SUPFAM" id="SSF55785">
    <property type="entry name" value="PYP-like sensor domain (PAS domain)"/>
    <property type="match status" value="2"/>
</dbReference>
<organism evidence="9 10">
    <name type="scientific">Sphingomonas sanxanigenens DSM 19645 = NX02</name>
    <dbReference type="NCBI Taxonomy" id="1123269"/>
    <lineage>
        <taxon>Bacteria</taxon>
        <taxon>Pseudomonadati</taxon>
        <taxon>Pseudomonadota</taxon>
        <taxon>Alphaproteobacteria</taxon>
        <taxon>Sphingomonadales</taxon>
        <taxon>Sphingomonadaceae</taxon>
        <taxon>Sphingomonas</taxon>
    </lineage>
</organism>
<evidence type="ECO:0000259" key="8">
    <source>
        <dbReference type="PROSITE" id="PS50113"/>
    </source>
</evidence>
<dbReference type="InterPro" id="IPR000014">
    <property type="entry name" value="PAS"/>
</dbReference>
<dbReference type="Proteomes" id="UP000018851">
    <property type="component" value="Chromosome"/>
</dbReference>
<dbReference type="SMART" id="SM00086">
    <property type="entry name" value="PAC"/>
    <property type="match status" value="2"/>
</dbReference>
<feature type="domain" description="PAC" evidence="8">
    <location>
        <begin position="87"/>
        <end position="139"/>
    </location>
</feature>
<dbReference type="STRING" id="1123269.NX02_08585"/>
<dbReference type="PROSITE" id="PS50113">
    <property type="entry name" value="PAC"/>
    <property type="match status" value="2"/>
</dbReference>
<evidence type="ECO:0000313" key="9">
    <source>
        <dbReference type="EMBL" id="AHE53440.1"/>
    </source>
</evidence>
<dbReference type="Pfam" id="PF00512">
    <property type="entry name" value="HisKA"/>
    <property type="match status" value="1"/>
</dbReference>
<dbReference type="InterPro" id="IPR001789">
    <property type="entry name" value="Sig_transdc_resp-reg_receiver"/>
</dbReference>
<dbReference type="AlphaFoldDB" id="W0ACP0"/>
<dbReference type="Gene3D" id="3.30.565.10">
    <property type="entry name" value="Histidine kinase-like ATPase, C-terminal domain"/>
    <property type="match status" value="1"/>
</dbReference>
<name>W0ACP0_9SPHN</name>
<dbReference type="InterPro" id="IPR000700">
    <property type="entry name" value="PAS-assoc_C"/>
</dbReference>
<evidence type="ECO:0000313" key="10">
    <source>
        <dbReference type="Proteomes" id="UP000018851"/>
    </source>
</evidence>
<dbReference type="Gene3D" id="1.10.287.130">
    <property type="match status" value="1"/>
</dbReference>
<proteinExistence type="predicted"/>
<dbReference type="HOGENOM" id="CLU_000445_114_51_5"/>
<dbReference type="CDD" id="cd00130">
    <property type="entry name" value="PAS"/>
    <property type="match status" value="2"/>
</dbReference>
<evidence type="ECO:0000259" key="5">
    <source>
        <dbReference type="PROSITE" id="PS50109"/>
    </source>
</evidence>